<dbReference type="Pfam" id="PF13223">
    <property type="entry name" value="DUF4031"/>
    <property type="match status" value="1"/>
</dbReference>
<evidence type="ECO:0000313" key="3">
    <source>
        <dbReference type="Proteomes" id="UP000192359"/>
    </source>
</evidence>
<dbReference type="EMBL" id="LXWF01000040">
    <property type="protein sequence ID" value="ORC16471.1"/>
    <property type="molecule type" value="Genomic_DNA"/>
</dbReference>
<gene>
    <name evidence="2" type="ORF">A7979_03895</name>
</gene>
<dbReference type="InterPro" id="IPR009218">
    <property type="entry name" value="HD_phosphohydro"/>
</dbReference>
<dbReference type="Gene3D" id="1.10.3210.10">
    <property type="entry name" value="Hypothetical protein af1432"/>
    <property type="match status" value="1"/>
</dbReference>
<reference evidence="2 3" key="1">
    <citation type="submission" date="2016-05" db="EMBL/GenBank/DDBJ databases">
        <title>Draft genome sequence of a porcine commensal Rothia nasimurium.</title>
        <authorList>
            <person name="Gaiser R.A."/>
            <person name="Van Baarlen P."/>
            <person name="Wells J.M."/>
        </authorList>
    </citation>
    <scope>NUCLEOTIDE SEQUENCE [LARGE SCALE GENOMIC DNA]</scope>
    <source>
        <strain evidence="2 3">PT-32</strain>
    </source>
</reference>
<sequence length="304" mass="33528">MSILIDPPTWAAHGTVFSHLISDTSLSELHAFARAQGVSERAFDMDHYDVPAHRYDDLVAAGARPVSGNRLTRVLVASGLRVPLKERPSKIRRTLVGRWERLLPGQSELGLNLLARWEEPHRSYHNSAHLLEMLNHLERLAQIEGVCLPNTLVLAAWFHDAVYQGVPGSDEAVSADLARQLLAGLVCDATVEATAQLVQATATHSSQLTHAMVAAGLEQVHLDLFFDADLAILGSNLDRYRRYVAGVRAEFSQLPEHDFVRGRLAVLKQLTAHGIFVTDAARQLFAESASRNTAAEMRELEGRL</sequence>
<dbReference type="PANTHER" id="PTHR21174:SF0">
    <property type="entry name" value="HD PHOSPHOHYDROLASE FAMILY PROTEIN-RELATED"/>
    <property type="match status" value="1"/>
</dbReference>
<evidence type="ECO:0000259" key="1">
    <source>
        <dbReference type="Pfam" id="PF13223"/>
    </source>
</evidence>
<proteinExistence type="predicted"/>
<dbReference type="SUPFAM" id="SSF109604">
    <property type="entry name" value="HD-domain/PDEase-like"/>
    <property type="match status" value="1"/>
</dbReference>
<feature type="domain" description="DUF4031" evidence="1">
    <location>
        <begin position="3"/>
        <end position="76"/>
    </location>
</feature>
<accession>A0A1Y1RPP1</accession>
<dbReference type="InterPro" id="IPR025109">
    <property type="entry name" value="DUF4031"/>
</dbReference>
<dbReference type="PANTHER" id="PTHR21174">
    <property type="match status" value="1"/>
</dbReference>
<dbReference type="OrthoDB" id="9808993at2"/>
<comment type="caution">
    <text evidence="2">The sequence shown here is derived from an EMBL/GenBank/DDBJ whole genome shotgun (WGS) entry which is preliminary data.</text>
</comment>
<name>A0A1Y1RPP1_9MICC</name>
<dbReference type="RefSeq" id="WP_083092044.1">
    <property type="nucleotide sequence ID" value="NZ_LXWF01000040.1"/>
</dbReference>
<organism evidence="2 3">
    <name type="scientific">Rothia nasimurium</name>
    <dbReference type="NCBI Taxonomy" id="85336"/>
    <lineage>
        <taxon>Bacteria</taxon>
        <taxon>Bacillati</taxon>
        <taxon>Actinomycetota</taxon>
        <taxon>Actinomycetes</taxon>
        <taxon>Micrococcales</taxon>
        <taxon>Micrococcaceae</taxon>
        <taxon>Rothia</taxon>
    </lineage>
</organism>
<evidence type="ECO:0000313" key="2">
    <source>
        <dbReference type="EMBL" id="ORC16471.1"/>
    </source>
</evidence>
<dbReference type="Proteomes" id="UP000192359">
    <property type="component" value="Unassembled WGS sequence"/>
</dbReference>
<dbReference type="AlphaFoldDB" id="A0A1Y1RPP1"/>
<keyword evidence="3" id="KW-1185">Reference proteome</keyword>
<protein>
    <recommendedName>
        <fullName evidence="1">DUF4031 domain-containing protein</fullName>
    </recommendedName>
</protein>